<name>A0A0J8G4V7_9PSED</name>
<comment type="caution">
    <text evidence="2">The sequence shown here is derived from an EMBL/GenBank/DDBJ whole genome shotgun (WGS) entry which is preliminary data.</text>
</comment>
<proteinExistence type="predicted"/>
<keyword evidence="3" id="KW-1185">Reference proteome</keyword>
<reference evidence="2 3" key="1">
    <citation type="submission" date="2015-06" db="EMBL/GenBank/DDBJ databases">
        <title>Draft genome sequence of an Antarctic Pseudomonas sp. strain KG01 with full potential for biotechnological applications.</title>
        <authorList>
            <person name="Pavlov M.S."/>
            <person name="Lira F."/>
            <person name="Martinez J.L."/>
            <person name="Marshall S.H."/>
        </authorList>
    </citation>
    <scope>NUCLEOTIDE SEQUENCE [LARGE SCALE GENOMIC DNA]</scope>
    <source>
        <strain evidence="2 3">KG01</strain>
    </source>
</reference>
<feature type="signal peptide" evidence="1">
    <location>
        <begin position="1"/>
        <end position="23"/>
    </location>
</feature>
<dbReference type="AlphaFoldDB" id="A0A0J8G4V7"/>
<dbReference type="Proteomes" id="UP000037551">
    <property type="component" value="Unassembled WGS sequence"/>
</dbReference>
<dbReference type="Gene3D" id="2.60.40.2040">
    <property type="entry name" value="CFA/I fimbrial subunit E, pilin domain"/>
    <property type="match status" value="1"/>
</dbReference>
<organism evidence="2 3">
    <name type="scientific">Pseudomonas fildesensis</name>
    <dbReference type="NCBI Taxonomy" id="1674920"/>
    <lineage>
        <taxon>Bacteria</taxon>
        <taxon>Pseudomonadati</taxon>
        <taxon>Pseudomonadota</taxon>
        <taxon>Gammaproteobacteria</taxon>
        <taxon>Pseudomonadales</taxon>
        <taxon>Pseudomonadaceae</taxon>
        <taxon>Pseudomonas</taxon>
    </lineage>
</organism>
<evidence type="ECO:0000313" key="2">
    <source>
        <dbReference type="EMBL" id="KMT57580.1"/>
    </source>
</evidence>
<dbReference type="Pfam" id="PF04449">
    <property type="entry name" value="Fimbrial_CS1"/>
    <property type="match status" value="1"/>
</dbReference>
<protein>
    <submittedName>
        <fullName evidence="2">Adhesin major subunit pilin</fullName>
    </submittedName>
</protein>
<dbReference type="EMBL" id="LFMW01000001">
    <property type="protein sequence ID" value="KMT57580.1"/>
    <property type="molecule type" value="Genomic_DNA"/>
</dbReference>
<evidence type="ECO:0000256" key="1">
    <source>
        <dbReference type="SAM" id="SignalP"/>
    </source>
</evidence>
<dbReference type="InterPro" id="IPR007540">
    <property type="entry name" value="Fimbrial_CS1-type"/>
</dbReference>
<dbReference type="GO" id="GO:0009289">
    <property type="term" value="C:pilus"/>
    <property type="evidence" value="ECO:0007669"/>
    <property type="project" value="InterPro"/>
</dbReference>
<dbReference type="PATRIC" id="fig|1674920.3.peg.575"/>
<feature type="chain" id="PRO_5005297976" evidence="1">
    <location>
        <begin position="24"/>
        <end position="160"/>
    </location>
</feature>
<accession>A0A0J8G4V7</accession>
<dbReference type="OrthoDB" id="7026515at2"/>
<keyword evidence="1" id="KW-0732">Signal</keyword>
<sequence length="160" mass="16810">MLNKTTFVIPALLLAMGTSHVFAAGEATTNIKISASIPTKQFHAQPRNPDFGKAEVMSYNPVTSTLSSLRETFDVKNTEGSIHAYIEGGPASLTNGTNSIALTTTFNGTVLSAIPQEVVDDAASTPGTQADMLITAAKPADTQSGLYNADFTVVFDSVPR</sequence>
<dbReference type="RefSeq" id="WP_048720266.1">
    <property type="nucleotide sequence ID" value="NZ_LFMW01000001.1"/>
</dbReference>
<evidence type="ECO:0000313" key="3">
    <source>
        <dbReference type="Proteomes" id="UP000037551"/>
    </source>
</evidence>
<gene>
    <name evidence="2" type="ORF">ACR52_02845</name>
</gene>